<dbReference type="InterPro" id="IPR000352">
    <property type="entry name" value="Pep_chain_release_fac_I"/>
</dbReference>
<comment type="similarity">
    <text evidence="1 4">Belongs to the prokaryotic/mitochondrial release factor family.</text>
</comment>
<keyword evidence="4" id="KW-0963">Cytoplasm</keyword>
<dbReference type="PANTHER" id="PTHR43116">
    <property type="entry name" value="PEPTIDE CHAIN RELEASE FACTOR 2"/>
    <property type="match status" value="1"/>
</dbReference>
<evidence type="ECO:0000256" key="4">
    <source>
        <dbReference type="HAMAP-Rule" id="MF_00094"/>
    </source>
</evidence>
<dbReference type="PANTHER" id="PTHR43116:SF3">
    <property type="entry name" value="CLASS I PEPTIDE CHAIN RELEASE FACTOR"/>
    <property type="match status" value="1"/>
</dbReference>
<sequence length="340" mass="39081">MEELKLRFAALQKKFDVDSKKNEIAKITDEASNPDFWNDRDRASSQMKKLSFLQKEVDRLGMIELELSEGESDQAKKDIEELEFSLYFSGTHDKNGAIVSLHAGQGGTEAMDWTEMLWRMYTRFFEKMGWSYEEIERTRGDEAGIKSVTLTVDEPLVYGYLKGENGVHRLVRQSPFNADKLRQTSFSLVEVIPILEKGEEIALNEEELEWEFFRSGGHGGQNVNKVSTAVRLKHKPSGIIVTCQTERYQGQNRENALKILQAKLWTLQENQAKEVQSEIKGEHKMASWGNQIRSYVLHPYHLVKDNRTDLEISNTDAVLDGEIYPFIEAYLKKYSSPVTL</sequence>
<evidence type="ECO:0000259" key="6">
    <source>
        <dbReference type="PROSITE" id="PS00745"/>
    </source>
</evidence>
<dbReference type="Gene3D" id="1.20.58.410">
    <property type="entry name" value="Release factor"/>
    <property type="match status" value="1"/>
</dbReference>
<gene>
    <name evidence="4" type="primary">prfB</name>
    <name evidence="7" type="ORF">UU37_C0001G0019</name>
</gene>
<dbReference type="EMBL" id="LCAJ01000001">
    <property type="protein sequence ID" value="KKR88600.1"/>
    <property type="molecule type" value="Genomic_DNA"/>
</dbReference>
<dbReference type="NCBIfam" id="TIGR00020">
    <property type="entry name" value="prfB"/>
    <property type="match status" value="1"/>
</dbReference>
<evidence type="ECO:0000313" key="8">
    <source>
        <dbReference type="Proteomes" id="UP000033908"/>
    </source>
</evidence>
<dbReference type="InterPro" id="IPR045853">
    <property type="entry name" value="Pep_chain_release_fac_I_sf"/>
</dbReference>
<dbReference type="GO" id="GO:0016149">
    <property type="term" value="F:translation release factor activity, codon specific"/>
    <property type="evidence" value="ECO:0007669"/>
    <property type="project" value="UniProtKB-UniRule"/>
</dbReference>
<comment type="PTM">
    <text evidence="4">Methylated by PrmC. Methylation increases the termination efficiency of RF2.</text>
</comment>
<feature type="domain" description="Prokaryotic-type class I peptide chain release factors" evidence="6">
    <location>
        <begin position="214"/>
        <end position="230"/>
    </location>
</feature>
<evidence type="ECO:0000256" key="5">
    <source>
        <dbReference type="NCBIfam" id="TIGR00020"/>
    </source>
</evidence>
<evidence type="ECO:0000256" key="1">
    <source>
        <dbReference type="ARBA" id="ARBA00010835"/>
    </source>
</evidence>
<dbReference type="InterPro" id="IPR004374">
    <property type="entry name" value="PrfB"/>
</dbReference>
<dbReference type="SMART" id="SM00937">
    <property type="entry name" value="PCRF"/>
    <property type="match status" value="1"/>
</dbReference>
<keyword evidence="2 4" id="KW-0488">Methylation</keyword>
<name>A0A0G0WW13_9BACT</name>
<accession>A0A0G0WW13</accession>
<dbReference type="Proteomes" id="UP000033908">
    <property type="component" value="Unassembled WGS sequence"/>
</dbReference>
<dbReference type="InterPro" id="IPR005139">
    <property type="entry name" value="PCRF"/>
</dbReference>
<comment type="subcellular location">
    <subcellularLocation>
        <location evidence="4">Cytoplasm</location>
    </subcellularLocation>
</comment>
<dbReference type="HAMAP" id="MF_00094">
    <property type="entry name" value="Rel_fac_2"/>
    <property type="match status" value="1"/>
</dbReference>
<feature type="modified residue" description="N5-methylglutamine" evidence="4">
    <location>
        <position position="221"/>
    </location>
</feature>
<dbReference type="SUPFAM" id="SSF75620">
    <property type="entry name" value="Release factor"/>
    <property type="match status" value="1"/>
</dbReference>
<comment type="function">
    <text evidence="4">Peptide chain release factor 2 directs the termination of translation in response to the peptide chain termination codons UGA and UAA.</text>
</comment>
<comment type="caution">
    <text evidence="7">The sequence shown here is derived from an EMBL/GenBank/DDBJ whole genome shotgun (WGS) entry which is preliminary data.</text>
</comment>
<dbReference type="Pfam" id="PF03462">
    <property type="entry name" value="PCRF"/>
    <property type="match status" value="1"/>
</dbReference>
<keyword evidence="3 4" id="KW-0648">Protein biosynthesis</keyword>
<evidence type="ECO:0000256" key="3">
    <source>
        <dbReference type="ARBA" id="ARBA00022917"/>
    </source>
</evidence>
<organism evidence="7 8">
    <name type="scientific">Candidatus Gottesmanbacteria bacterium GW2011_GWA2_41_12</name>
    <dbReference type="NCBI Taxonomy" id="1618440"/>
    <lineage>
        <taxon>Bacteria</taxon>
        <taxon>Candidatus Gottesmaniibacteriota</taxon>
    </lineage>
</organism>
<dbReference type="GO" id="GO:0005737">
    <property type="term" value="C:cytoplasm"/>
    <property type="evidence" value="ECO:0007669"/>
    <property type="project" value="UniProtKB-SubCell"/>
</dbReference>
<dbReference type="PROSITE" id="PS00745">
    <property type="entry name" value="RF_PROK_I"/>
    <property type="match status" value="1"/>
</dbReference>
<proteinExistence type="inferred from homology"/>
<dbReference type="Pfam" id="PF00472">
    <property type="entry name" value="RF-1"/>
    <property type="match status" value="1"/>
</dbReference>
<evidence type="ECO:0000256" key="2">
    <source>
        <dbReference type="ARBA" id="ARBA00022481"/>
    </source>
</evidence>
<reference evidence="7 8" key="1">
    <citation type="journal article" date="2015" name="Nature">
        <title>rRNA introns, odd ribosomes, and small enigmatic genomes across a large radiation of phyla.</title>
        <authorList>
            <person name="Brown C.T."/>
            <person name="Hug L.A."/>
            <person name="Thomas B.C."/>
            <person name="Sharon I."/>
            <person name="Castelle C.J."/>
            <person name="Singh A."/>
            <person name="Wilkins M.J."/>
            <person name="Williams K.H."/>
            <person name="Banfield J.F."/>
        </authorList>
    </citation>
    <scope>NUCLEOTIDE SEQUENCE [LARGE SCALE GENOMIC DNA]</scope>
</reference>
<dbReference type="Gene3D" id="3.30.70.1660">
    <property type="match status" value="1"/>
</dbReference>
<dbReference type="Gene3D" id="3.30.160.20">
    <property type="match status" value="1"/>
</dbReference>
<protein>
    <recommendedName>
        <fullName evidence="4 5">Peptide chain release factor 2</fullName>
        <shortName evidence="4">RF-2</shortName>
    </recommendedName>
</protein>
<dbReference type="AlphaFoldDB" id="A0A0G0WW13"/>
<evidence type="ECO:0000313" key="7">
    <source>
        <dbReference type="EMBL" id="KKR88600.1"/>
    </source>
</evidence>